<dbReference type="PRINTS" id="PR00033">
    <property type="entry name" value="HTHASNC"/>
</dbReference>
<dbReference type="PANTHER" id="PTHR30154:SF34">
    <property type="entry name" value="TRANSCRIPTIONAL REGULATOR AZLB"/>
    <property type="match status" value="1"/>
</dbReference>
<gene>
    <name evidence="5" type="ORF">NDI86_04860</name>
</gene>
<evidence type="ECO:0000256" key="3">
    <source>
        <dbReference type="ARBA" id="ARBA00023163"/>
    </source>
</evidence>
<dbReference type="EMBL" id="JAMQOS010000001">
    <property type="protein sequence ID" value="MDS0281444.1"/>
    <property type="molecule type" value="Genomic_DNA"/>
</dbReference>
<dbReference type="InterPro" id="IPR036388">
    <property type="entry name" value="WH-like_DNA-bd_sf"/>
</dbReference>
<comment type="caution">
    <text evidence="5">The sequence shown here is derived from an EMBL/GenBank/DDBJ whole genome shotgun (WGS) entry which is preliminary data.</text>
</comment>
<dbReference type="PANTHER" id="PTHR30154">
    <property type="entry name" value="LEUCINE-RESPONSIVE REGULATORY PROTEIN"/>
    <property type="match status" value="1"/>
</dbReference>
<dbReference type="InterPro" id="IPR011991">
    <property type="entry name" value="ArsR-like_HTH"/>
</dbReference>
<dbReference type="InterPro" id="IPR000485">
    <property type="entry name" value="AsnC-type_HTH_dom"/>
</dbReference>
<name>A0ABU2FL09_9EURY</name>
<dbReference type="Proteomes" id="UP001268864">
    <property type="component" value="Unassembled WGS sequence"/>
</dbReference>
<dbReference type="Pfam" id="PF13412">
    <property type="entry name" value="HTH_24"/>
    <property type="match status" value="1"/>
</dbReference>
<evidence type="ECO:0000259" key="4">
    <source>
        <dbReference type="PROSITE" id="PS50956"/>
    </source>
</evidence>
<keyword evidence="6" id="KW-1185">Reference proteome</keyword>
<proteinExistence type="predicted"/>
<dbReference type="InterPro" id="IPR036390">
    <property type="entry name" value="WH_DNA-bd_sf"/>
</dbReference>
<dbReference type="SUPFAM" id="SSF46785">
    <property type="entry name" value="Winged helix' DNA-binding domain"/>
    <property type="match status" value="1"/>
</dbReference>
<keyword evidence="3" id="KW-0804">Transcription</keyword>
<dbReference type="InterPro" id="IPR019888">
    <property type="entry name" value="Tscrpt_reg_AsnC-like"/>
</dbReference>
<accession>A0ABU2FL09</accession>
<keyword evidence="1" id="KW-0805">Transcription regulation</keyword>
<evidence type="ECO:0000313" key="5">
    <source>
        <dbReference type="EMBL" id="MDS0281444.1"/>
    </source>
</evidence>
<protein>
    <submittedName>
        <fullName evidence="5">Lrp/AsnC family transcriptional regulator</fullName>
    </submittedName>
</protein>
<keyword evidence="2" id="KW-0238">DNA-binding</keyword>
<organism evidence="5 6">
    <name type="scientific">Haloarcula onubensis</name>
    <dbReference type="NCBI Taxonomy" id="2950539"/>
    <lineage>
        <taxon>Archaea</taxon>
        <taxon>Methanobacteriati</taxon>
        <taxon>Methanobacteriota</taxon>
        <taxon>Stenosarchaea group</taxon>
        <taxon>Halobacteria</taxon>
        <taxon>Halobacteriales</taxon>
        <taxon>Haloarculaceae</taxon>
        <taxon>Haloarcula</taxon>
    </lineage>
</organism>
<evidence type="ECO:0000313" key="6">
    <source>
        <dbReference type="Proteomes" id="UP001268864"/>
    </source>
</evidence>
<sequence>MAIHGLDPVDKGIIYLLQENARSNTTTSIGESVGVSSSTVANRIQKLESQGVITGYHPTVDYEKAGLEHHFVVVGTVPFDEQAAIVDDIMSVAGVVSVRELLSNRGNVSIELVEHTREKLEESLRELDRLGVDIERFEILKRERTRPYNHFGQKFIDGESD</sequence>
<evidence type="ECO:0000256" key="1">
    <source>
        <dbReference type="ARBA" id="ARBA00023015"/>
    </source>
</evidence>
<dbReference type="CDD" id="cd00090">
    <property type="entry name" value="HTH_ARSR"/>
    <property type="match status" value="1"/>
</dbReference>
<dbReference type="PROSITE" id="PS50956">
    <property type="entry name" value="HTH_ASNC_2"/>
    <property type="match status" value="1"/>
</dbReference>
<dbReference type="RefSeq" id="WP_310899281.1">
    <property type="nucleotide sequence ID" value="NZ_JAMQOS010000001.1"/>
</dbReference>
<dbReference type="SMART" id="SM00344">
    <property type="entry name" value="HTH_ASNC"/>
    <property type="match status" value="1"/>
</dbReference>
<feature type="domain" description="HTH asnC-type" evidence="4">
    <location>
        <begin position="6"/>
        <end position="68"/>
    </location>
</feature>
<evidence type="ECO:0000256" key="2">
    <source>
        <dbReference type="ARBA" id="ARBA00023125"/>
    </source>
</evidence>
<dbReference type="Gene3D" id="1.10.10.10">
    <property type="entry name" value="Winged helix-like DNA-binding domain superfamily/Winged helix DNA-binding domain"/>
    <property type="match status" value="1"/>
</dbReference>
<reference evidence="5 6" key="1">
    <citation type="submission" date="2022-06" db="EMBL/GenBank/DDBJ databases">
        <title>Halomicroarcula sp. a new haloarchaeum isolate from saline soil.</title>
        <authorList>
            <person name="Strakova D."/>
            <person name="Galisteo C."/>
            <person name="Sanchez-Porro C."/>
            <person name="Ventosa A."/>
        </authorList>
    </citation>
    <scope>NUCLEOTIDE SEQUENCE [LARGE SCALE GENOMIC DNA]</scope>
    <source>
        <strain evidence="5 6">S3CR25-11</strain>
    </source>
</reference>